<evidence type="ECO:0000313" key="3">
    <source>
        <dbReference type="Proteomes" id="UP000265882"/>
    </source>
</evidence>
<proteinExistence type="predicted"/>
<evidence type="ECO:0000256" key="1">
    <source>
        <dbReference type="SAM" id="SignalP"/>
    </source>
</evidence>
<gene>
    <name evidence="2" type="ORF">C4520_04750</name>
</gene>
<sequence length="66" mass="7868">MKNLTDVWHQAISCFCRFLFSFLVLLPLFLCGSSVFAQEAVEEEERWLDLPFEVSGNYRADYWGRW</sequence>
<feature type="signal peptide" evidence="1">
    <location>
        <begin position="1"/>
        <end position="37"/>
    </location>
</feature>
<dbReference type="Proteomes" id="UP000265882">
    <property type="component" value="Unassembled WGS sequence"/>
</dbReference>
<dbReference type="AlphaFoldDB" id="A0A3A4NZ04"/>
<feature type="chain" id="PRO_5017316313" evidence="1">
    <location>
        <begin position="38"/>
        <end position="66"/>
    </location>
</feature>
<accession>A0A3A4NZ04</accession>
<keyword evidence="1" id="KW-0732">Signal</keyword>
<dbReference type="EMBL" id="QZKU01000039">
    <property type="protein sequence ID" value="RJP24202.1"/>
    <property type="molecule type" value="Genomic_DNA"/>
</dbReference>
<comment type="caution">
    <text evidence="2">The sequence shown here is derived from an EMBL/GenBank/DDBJ whole genome shotgun (WGS) entry which is preliminary data.</text>
</comment>
<reference evidence="2 3" key="1">
    <citation type="journal article" date="2017" name="ISME J.">
        <title>Energy and carbon metabolisms in a deep terrestrial subsurface fluid microbial community.</title>
        <authorList>
            <person name="Momper L."/>
            <person name="Jungbluth S.P."/>
            <person name="Lee M.D."/>
            <person name="Amend J.P."/>
        </authorList>
    </citation>
    <scope>NUCLEOTIDE SEQUENCE [LARGE SCALE GENOMIC DNA]</scope>
    <source>
        <strain evidence="2">SURF_5</strain>
    </source>
</reference>
<protein>
    <submittedName>
        <fullName evidence="2">Uncharacterized protein</fullName>
    </submittedName>
</protein>
<organism evidence="2 3">
    <name type="scientific">Abyssobacteria bacterium (strain SURF_5)</name>
    <dbReference type="NCBI Taxonomy" id="2093360"/>
    <lineage>
        <taxon>Bacteria</taxon>
        <taxon>Pseudomonadati</taxon>
        <taxon>Candidatus Hydrogenedentota</taxon>
        <taxon>Candidatus Abyssobacteria</taxon>
    </lineage>
</organism>
<evidence type="ECO:0000313" key="2">
    <source>
        <dbReference type="EMBL" id="RJP24202.1"/>
    </source>
</evidence>
<name>A0A3A4NZ04_ABYX5</name>
<feature type="non-terminal residue" evidence="2">
    <location>
        <position position="66"/>
    </location>
</feature>